<keyword evidence="1" id="KW-1133">Transmembrane helix</keyword>
<dbReference type="EMBL" id="JABBGC010000003">
    <property type="protein sequence ID" value="NML40366.1"/>
    <property type="molecule type" value="Genomic_DNA"/>
</dbReference>
<protein>
    <submittedName>
        <fullName evidence="2">DUF3592 domain-containing protein</fullName>
    </submittedName>
</protein>
<name>A0A848GPD7_9BACT</name>
<dbReference type="AlphaFoldDB" id="A0A848GPD7"/>
<dbReference type="Proteomes" id="UP000583266">
    <property type="component" value="Unassembled WGS sequence"/>
</dbReference>
<dbReference type="RefSeq" id="WP_169227470.1">
    <property type="nucleotide sequence ID" value="NZ_JABBGC010000003.1"/>
</dbReference>
<evidence type="ECO:0000313" key="3">
    <source>
        <dbReference type="Proteomes" id="UP000583266"/>
    </source>
</evidence>
<feature type="transmembrane region" description="Helical" evidence="1">
    <location>
        <begin position="99"/>
        <end position="126"/>
    </location>
</feature>
<keyword evidence="1" id="KW-0812">Transmembrane</keyword>
<reference evidence="2 3" key="1">
    <citation type="submission" date="2020-04" db="EMBL/GenBank/DDBJ databases">
        <title>Chitinophaga sp. G-6-1-13 sp. nov., isolated from soil.</title>
        <authorList>
            <person name="Dahal R.H."/>
            <person name="Chaudhary D.K."/>
        </authorList>
    </citation>
    <scope>NUCLEOTIDE SEQUENCE [LARGE SCALE GENOMIC DNA]</scope>
    <source>
        <strain evidence="2 3">G-6-1-13</strain>
    </source>
</reference>
<accession>A0A848GPD7</accession>
<evidence type="ECO:0000256" key="1">
    <source>
        <dbReference type="SAM" id="Phobius"/>
    </source>
</evidence>
<proteinExistence type="predicted"/>
<keyword evidence="1" id="KW-0472">Membrane</keyword>
<comment type="caution">
    <text evidence="2">The sequence shown here is derived from an EMBL/GenBank/DDBJ whole genome shotgun (WGS) entry which is preliminary data.</text>
</comment>
<sequence length="136" mass="15254">MRKHNLCLLAGLILVVVSLYKLRRSVDFITRSEEVRGTVTSLVKDDDAYSPVFTINTKEDGQIIYYHAAASSPSAWDVGEEAGFLYERGNPDSITMKSYFWLFGWSIVLMGFAIPLLIVSIGYLLLRSSITRLPDA</sequence>
<keyword evidence="3" id="KW-1185">Reference proteome</keyword>
<organism evidence="2 3">
    <name type="scientific">Chitinophaga fulva</name>
    <dbReference type="NCBI Taxonomy" id="2728842"/>
    <lineage>
        <taxon>Bacteria</taxon>
        <taxon>Pseudomonadati</taxon>
        <taxon>Bacteroidota</taxon>
        <taxon>Chitinophagia</taxon>
        <taxon>Chitinophagales</taxon>
        <taxon>Chitinophagaceae</taxon>
        <taxon>Chitinophaga</taxon>
    </lineage>
</organism>
<gene>
    <name evidence="2" type="ORF">HHL17_24425</name>
</gene>
<evidence type="ECO:0000313" key="2">
    <source>
        <dbReference type="EMBL" id="NML40366.1"/>
    </source>
</evidence>